<feature type="chain" id="PRO_5046335856" description="TM7S3/TM198-like domain-containing protein" evidence="6">
    <location>
        <begin position="19"/>
        <end position="559"/>
    </location>
</feature>
<evidence type="ECO:0000256" key="6">
    <source>
        <dbReference type="SAM" id="SignalP"/>
    </source>
</evidence>
<keyword evidence="2 5" id="KW-0812">Transmembrane</keyword>
<feature type="domain" description="TM7S3/TM198-like" evidence="7">
    <location>
        <begin position="288"/>
        <end position="492"/>
    </location>
</feature>
<evidence type="ECO:0000256" key="5">
    <source>
        <dbReference type="SAM" id="Phobius"/>
    </source>
</evidence>
<feature type="transmembrane region" description="Helical" evidence="5">
    <location>
        <begin position="395"/>
        <end position="415"/>
    </location>
</feature>
<dbReference type="InterPro" id="IPR042502">
    <property type="entry name" value="TM7SF3"/>
</dbReference>
<dbReference type="PANTHER" id="PTHR15937:SF3">
    <property type="entry name" value="TRANSMEMBRANE 7 SUPERFAMILY MEMBER 3"/>
    <property type="match status" value="1"/>
</dbReference>
<dbReference type="Pfam" id="PF13886">
    <property type="entry name" value="TM7S3_TM198"/>
    <property type="match status" value="1"/>
</dbReference>
<feature type="signal peptide" evidence="6">
    <location>
        <begin position="1"/>
        <end position="18"/>
    </location>
</feature>
<evidence type="ECO:0000259" key="7">
    <source>
        <dbReference type="Pfam" id="PF13886"/>
    </source>
</evidence>
<sequence>MGGCRLVTCVLLVVGVCADGLLEVSMGRFTELQLNLSTPTEFLLRNIPVNVSIIIFQVHSQYVNVTLSYTKIPERNDSEVGSDTGLLSVLRPEQTVCTWYVETASPDPVLASVLTVPYTERDPVPGACNLEFDLDIDPNVYLEYNLYETVIKFAPANLGHARDATTGDCDTQTGQNTRWRLQYDIYQYFLPENNLNGSTLITHLQRMSTVSQVSTNGKKLTTLKSSDRTTMSFSSIPGQGIVYNVIVRDPFLNTSATYVPVHTYACNFTATMDNCYTLGKVSTKIFFTIFAIVGLFICFLGHRFLKTGFFFIGFIIFGFLMFVLLTRVTPLGYSDRLALTAFTGVIGGLLLVGYWWRFGFVYICMLLVGLVLGFLVSSIIFFTPIGDFSTFRNDTVFWLTFTCIALLVTMCLLPFPRILNILSCSIVGSYTVVLAVDSYLYTSLSYITLNILKRALNSDFSIVYTSVPFQTTDFIIIAVWAALVLSGAVTQFYREHEKPHFPPTPYKIWKRDRERRITNILDPIYHTPPLKERFLASLARFRDLFRKEQPLGERTPLLL</sequence>
<evidence type="ECO:0000256" key="4">
    <source>
        <dbReference type="ARBA" id="ARBA00023136"/>
    </source>
</evidence>
<proteinExistence type="predicted"/>
<dbReference type="InterPro" id="IPR025256">
    <property type="entry name" value="TM7S3/TM198-like_dom"/>
</dbReference>
<reference evidence="8" key="1">
    <citation type="submission" date="2023-05" db="EMBL/GenBank/DDBJ databases">
        <authorList>
            <person name="Stuckert A."/>
        </authorList>
    </citation>
    <scope>NUCLEOTIDE SEQUENCE</scope>
</reference>
<name>A0ABN9CAD1_9NEOB</name>
<evidence type="ECO:0000256" key="3">
    <source>
        <dbReference type="ARBA" id="ARBA00022989"/>
    </source>
</evidence>
<keyword evidence="3 5" id="KW-1133">Transmembrane helix</keyword>
<dbReference type="PANTHER" id="PTHR15937">
    <property type="entry name" value="TRANSMEMBRANE 7 SUPERFAMILY MEMBER 3"/>
    <property type="match status" value="1"/>
</dbReference>
<accession>A0ABN9CAD1</accession>
<keyword evidence="6" id="KW-0732">Signal</keyword>
<feature type="transmembrane region" description="Helical" evidence="5">
    <location>
        <begin position="285"/>
        <end position="301"/>
    </location>
</feature>
<organism evidence="8 9">
    <name type="scientific">Staurois parvus</name>
    <dbReference type="NCBI Taxonomy" id="386267"/>
    <lineage>
        <taxon>Eukaryota</taxon>
        <taxon>Metazoa</taxon>
        <taxon>Chordata</taxon>
        <taxon>Craniata</taxon>
        <taxon>Vertebrata</taxon>
        <taxon>Euteleostomi</taxon>
        <taxon>Amphibia</taxon>
        <taxon>Batrachia</taxon>
        <taxon>Anura</taxon>
        <taxon>Neobatrachia</taxon>
        <taxon>Ranoidea</taxon>
        <taxon>Ranidae</taxon>
        <taxon>Staurois</taxon>
    </lineage>
</organism>
<feature type="transmembrane region" description="Helical" evidence="5">
    <location>
        <begin position="427"/>
        <end position="449"/>
    </location>
</feature>
<comment type="subcellular location">
    <subcellularLocation>
        <location evidence="1">Membrane</location>
        <topology evidence="1">Multi-pass membrane protein</topology>
    </subcellularLocation>
</comment>
<dbReference type="Pfam" id="PF25992">
    <property type="entry name" value="Ig_TM7SF3_N"/>
    <property type="match status" value="1"/>
</dbReference>
<dbReference type="Proteomes" id="UP001162483">
    <property type="component" value="Unassembled WGS sequence"/>
</dbReference>
<feature type="transmembrane region" description="Helical" evidence="5">
    <location>
        <begin position="337"/>
        <end position="356"/>
    </location>
</feature>
<evidence type="ECO:0000256" key="1">
    <source>
        <dbReference type="ARBA" id="ARBA00004141"/>
    </source>
</evidence>
<protein>
    <recommendedName>
        <fullName evidence="7">TM7S3/TM198-like domain-containing protein</fullName>
    </recommendedName>
</protein>
<feature type="transmembrane region" description="Helical" evidence="5">
    <location>
        <begin position="474"/>
        <end position="493"/>
    </location>
</feature>
<feature type="transmembrane region" description="Helical" evidence="5">
    <location>
        <begin position="308"/>
        <end position="325"/>
    </location>
</feature>
<keyword evidence="9" id="KW-1185">Reference proteome</keyword>
<dbReference type="EMBL" id="CATNWA010008882">
    <property type="protein sequence ID" value="CAI9557035.1"/>
    <property type="molecule type" value="Genomic_DNA"/>
</dbReference>
<keyword evidence="4 5" id="KW-0472">Membrane</keyword>
<evidence type="ECO:0000313" key="9">
    <source>
        <dbReference type="Proteomes" id="UP001162483"/>
    </source>
</evidence>
<feature type="transmembrane region" description="Helical" evidence="5">
    <location>
        <begin position="363"/>
        <end position="383"/>
    </location>
</feature>
<comment type="caution">
    <text evidence="8">The sequence shown here is derived from an EMBL/GenBank/DDBJ whole genome shotgun (WGS) entry which is preliminary data.</text>
</comment>
<evidence type="ECO:0000313" key="8">
    <source>
        <dbReference type="EMBL" id="CAI9557035.1"/>
    </source>
</evidence>
<gene>
    <name evidence="8" type="ORF">SPARVUS_LOCUS4629532</name>
</gene>
<evidence type="ECO:0000256" key="2">
    <source>
        <dbReference type="ARBA" id="ARBA00022692"/>
    </source>
</evidence>